<dbReference type="GO" id="GO:0034023">
    <property type="term" value="F:5-(carboxyamino)imidazole ribonucleotide mutase activity"/>
    <property type="evidence" value="ECO:0007669"/>
    <property type="project" value="UniProtKB-EC"/>
</dbReference>
<feature type="domain" description="PurE" evidence="4">
    <location>
        <begin position="3"/>
        <end position="148"/>
    </location>
</feature>
<name>A0A1G6KCR8_9BACT</name>
<evidence type="ECO:0000256" key="2">
    <source>
        <dbReference type="PIRNR" id="PIRNR001338"/>
    </source>
</evidence>
<feature type="binding site" evidence="3">
    <location>
        <position position="41"/>
    </location>
    <ligand>
        <name>substrate</name>
    </ligand>
</feature>
<dbReference type="InterPro" id="IPR024694">
    <property type="entry name" value="PurE_prokaryotes"/>
</dbReference>
<dbReference type="AlphaFoldDB" id="A0A1G6KCR8"/>
<dbReference type="STRING" id="1640674.SAMN05216323_102434"/>
<dbReference type="Pfam" id="PF00731">
    <property type="entry name" value="AIRC"/>
    <property type="match status" value="1"/>
</dbReference>
<dbReference type="RefSeq" id="WP_092437727.1">
    <property type="nucleotide sequence ID" value="NZ_FMYP01000024.1"/>
</dbReference>
<protein>
    <recommendedName>
        <fullName evidence="2">N5-carboxyaminoimidazole ribonucleotide mutase</fullName>
        <shortName evidence="2">N5-CAIR mutase</shortName>
        <ecNumber evidence="2">5.4.99.18</ecNumber>
    </recommendedName>
</protein>
<feature type="binding site" evidence="3">
    <location>
        <position position="11"/>
    </location>
    <ligand>
        <name>substrate</name>
    </ligand>
</feature>
<dbReference type="GO" id="GO:0006189">
    <property type="term" value="P:'de novo' IMP biosynthetic process"/>
    <property type="evidence" value="ECO:0007669"/>
    <property type="project" value="UniProtKB-UniPathway"/>
</dbReference>
<keyword evidence="6" id="KW-1185">Reference proteome</keyword>
<dbReference type="InterPro" id="IPR000031">
    <property type="entry name" value="PurE_dom"/>
</dbReference>
<dbReference type="OrthoDB" id="157789at2"/>
<comment type="pathway">
    <text evidence="2">Purine metabolism; IMP biosynthesis via de novo pathway; 5-amino-1-(5-phospho-D-ribosyl)imidazole-4-carboxylate from 5-amino-1-(5-phospho-D-ribosyl)imidazole (N5-CAIR route): step 2/2.</text>
</comment>
<dbReference type="SUPFAM" id="SSF52255">
    <property type="entry name" value="N5-CAIR mutase (phosphoribosylaminoimidazole carboxylase, PurE)"/>
    <property type="match status" value="1"/>
</dbReference>
<gene>
    <name evidence="5" type="ORF">SAMN05216323_102434</name>
</gene>
<evidence type="ECO:0000259" key="4">
    <source>
        <dbReference type="SMART" id="SM01001"/>
    </source>
</evidence>
<dbReference type="PANTHER" id="PTHR23046:SF2">
    <property type="entry name" value="PHOSPHORIBOSYLAMINOIMIDAZOLE CARBOXYLASE"/>
    <property type="match status" value="1"/>
</dbReference>
<comment type="catalytic activity">
    <reaction evidence="2">
        <text>5-carboxyamino-1-(5-phospho-D-ribosyl)imidazole + H(+) = 5-amino-1-(5-phospho-D-ribosyl)imidazole-4-carboxylate</text>
        <dbReference type="Rhea" id="RHEA:13193"/>
        <dbReference type="ChEBI" id="CHEBI:15378"/>
        <dbReference type="ChEBI" id="CHEBI:58730"/>
        <dbReference type="ChEBI" id="CHEBI:77657"/>
        <dbReference type="EC" id="5.4.99.18"/>
    </reaction>
</comment>
<organism evidence="5 6">
    <name type="scientific">Williamwhitmania taraxaci</name>
    <dbReference type="NCBI Taxonomy" id="1640674"/>
    <lineage>
        <taxon>Bacteria</taxon>
        <taxon>Pseudomonadati</taxon>
        <taxon>Bacteroidota</taxon>
        <taxon>Bacteroidia</taxon>
        <taxon>Bacteroidales</taxon>
        <taxon>Williamwhitmaniaceae</taxon>
        <taxon>Williamwhitmania</taxon>
    </lineage>
</organism>
<sequence length="161" mass="17556">MNKKVVIIMGSKADLDWANQIATVLNSFEIEAVLRIASAHKVPLKCYNLIKEYEKENVVFITIAGMSNALSGFTDAQTHCPVIACPPYSDKFGGTDLFSSVRMPSGVAPLTVLSPENAALAAAKIIALSNEDVRAMIVAYQNKKRTELEKADDELQKNRLA</sequence>
<dbReference type="Proteomes" id="UP000199452">
    <property type="component" value="Unassembled WGS sequence"/>
</dbReference>
<dbReference type="PIRSF" id="PIRSF001338">
    <property type="entry name" value="AIR_carboxylase"/>
    <property type="match status" value="1"/>
</dbReference>
<comment type="similarity">
    <text evidence="2">Belongs to the AIR carboxylase family.</text>
</comment>
<keyword evidence="1 2" id="KW-0658">Purine biosynthesis</keyword>
<dbReference type="Gene3D" id="3.40.50.1970">
    <property type="match status" value="1"/>
</dbReference>
<accession>A0A1G6KCR8</accession>
<evidence type="ECO:0000313" key="6">
    <source>
        <dbReference type="Proteomes" id="UP000199452"/>
    </source>
</evidence>
<feature type="binding site" evidence="3">
    <location>
        <position position="14"/>
    </location>
    <ligand>
        <name>substrate</name>
    </ligand>
</feature>
<keyword evidence="2" id="KW-0413">Isomerase</keyword>
<dbReference type="UniPathway" id="UPA00074">
    <property type="reaction ID" value="UER00943"/>
</dbReference>
<evidence type="ECO:0000313" key="5">
    <source>
        <dbReference type="EMBL" id="SDC28872.1"/>
    </source>
</evidence>
<proteinExistence type="inferred from homology"/>
<dbReference type="EMBL" id="FMYP01000024">
    <property type="protein sequence ID" value="SDC28872.1"/>
    <property type="molecule type" value="Genomic_DNA"/>
</dbReference>
<reference evidence="5 6" key="1">
    <citation type="submission" date="2016-09" db="EMBL/GenBank/DDBJ databases">
        <authorList>
            <person name="Capua I."/>
            <person name="De Benedictis P."/>
            <person name="Joannis T."/>
            <person name="Lombin L.H."/>
            <person name="Cattoli G."/>
        </authorList>
    </citation>
    <scope>NUCLEOTIDE SEQUENCE [LARGE SCALE GENOMIC DNA]</scope>
    <source>
        <strain evidence="5 6">A7P-90m</strain>
    </source>
</reference>
<dbReference type="EC" id="5.4.99.18" evidence="2"/>
<comment type="function">
    <text evidence="2">Catalyzes the conversion of N5-carboxyaminoimidazole ribonucleotide (N5-CAIR) to 4-carboxy-5-aminoimidazole ribonucleotide (CAIR).</text>
</comment>
<dbReference type="SMART" id="SM01001">
    <property type="entry name" value="AIRC"/>
    <property type="match status" value="1"/>
</dbReference>
<evidence type="ECO:0000256" key="1">
    <source>
        <dbReference type="ARBA" id="ARBA00022755"/>
    </source>
</evidence>
<dbReference type="PANTHER" id="PTHR23046">
    <property type="entry name" value="PHOSPHORIBOSYLAMINOIMIDAZOLE CARBOXYLASE CATALYTIC SUBUNIT"/>
    <property type="match status" value="1"/>
</dbReference>
<evidence type="ECO:0000256" key="3">
    <source>
        <dbReference type="PIRSR" id="PIRSR001338-1"/>
    </source>
</evidence>